<accession>J9QKX4</accession>
<gene>
    <name evidence="1" type="ORF">My1_015</name>
</gene>
<evidence type="ECO:0000313" key="2">
    <source>
        <dbReference type="Proteomes" id="UP000006280"/>
    </source>
</evidence>
<dbReference type="GeneID" id="13826886"/>
<name>J9QKX4_9CAUD</name>
<reference evidence="1 2" key="1">
    <citation type="journal article" date="2012" name="J. Virol.">
        <title>Complete Genome Sequence of Pectobacterium carotovorum subsp. carotovorum Bacteriophage My1.</title>
        <authorList>
            <person name="Lee D.H."/>
            <person name="Lee J.H."/>
            <person name="Shin H."/>
            <person name="Ji S."/>
            <person name="Roh E."/>
            <person name="Jung K."/>
            <person name="Ryu S."/>
            <person name="Choi J."/>
            <person name="Heu S."/>
        </authorList>
    </citation>
    <scope>NUCLEOTIDE SEQUENCE [LARGE SCALE GENOMIC DNA]</scope>
</reference>
<sequence length="72" mass="8137">MCNLLKVQVINEIDVIIDDETLEYLQCQNTSDPFYNDSIRAIIANNPSSKKPDTIGGITLILESELPYHLQD</sequence>
<dbReference type="KEGG" id="vg:13826886"/>
<protein>
    <submittedName>
        <fullName evidence="1">Uncharacterized protein</fullName>
    </submittedName>
</protein>
<dbReference type="EMBL" id="JX195166">
    <property type="protein sequence ID" value="AFQ22174.1"/>
    <property type="molecule type" value="Genomic_DNA"/>
</dbReference>
<evidence type="ECO:0000313" key="1">
    <source>
        <dbReference type="EMBL" id="AFQ22174.1"/>
    </source>
</evidence>
<dbReference type="Proteomes" id="UP000006280">
    <property type="component" value="Segment"/>
</dbReference>
<proteinExistence type="predicted"/>
<keyword evidence="2" id="KW-1185">Reference proteome</keyword>
<organism evidence="1 2">
    <name type="scientific">Pectobacterium phage My1</name>
    <dbReference type="NCBI Taxonomy" id="1204539"/>
    <lineage>
        <taxon>Viruses</taxon>
        <taxon>Duplodnaviria</taxon>
        <taxon>Heunggongvirae</taxon>
        <taxon>Uroviricota</taxon>
        <taxon>Caudoviricetes</taxon>
        <taxon>Demerecviridae</taxon>
        <taxon>Mccorquodalevirinae</taxon>
        <taxon>Myunavirus</taxon>
        <taxon>Myunavirus My1</taxon>
    </lineage>
</organism>
<dbReference type="RefSeq" id="YP_006906267.1">
    <property type="nucleotide sequence ID" value="NC_018837.1"/>
</dbReference>